<keyword evidence="2" id="KW-0547">Nucleotide-binding</keyword>
<gene>
    <name evidence="5" type="ORF">SAMN04489796_102312</name>
</gene>
<dbReference type="CDD" id="cd00293">
    <property type="entry name" value="USP-like"/>
    <property type="match status" value="1"/>
</dbReference>
<sequence length="290" mass="32871">MKRIVCAVDYSKNSVIALKYALAISKTLEANVLVTHIYTYPMPLELEGSYPIPGLVSDTYKEEHAKLEEFCVKHLGQDVYEMNVSMEVVEGKSVVDTIVEKADEIQAFMIVTGMKGVSLLKDLIMDNTTRQLIDKANCLVLAVPSDANYSVVKTMVYATDFDADADIEVIKKISGIAKGFGATLKVVHISTQKDYEVESQMEWFKTMLKEKVDYDKITFEIIFSEIIYESLRVYLGDVGADMVVLLEREENGFLKKIFHRDIVKKLEGYGKVPVMSFNEKNFGMFRFLDL</sequence>
<evidence type="ECO:0000256" key="1">
    <source>
        <dbReference type="ARBA" id="ARBA00008791"/>
    </source>
</evidence>
<evidence type="ECO:0000313" key="6">
    <source>
        <dbReference type="Proteomes" id="UP000199492"/>
    </source>
</evidence>
<keyword evidence="6" id="KW-1185">Reference proteome</keyword>
<comment type="similarity">
    <text evidence="1">Belongs to the universal stress protein A family.</text>
</comment>
<evidence type="ECO:0000313" key="5">
    <source>
        <dbReference type="EMBL" id="SDH31508.1"/>
    </source>
</evidence>
<organism evidence="5 6">
    <name type="scientific">Winogradskyella thalassocola</name>
    <dbReference type="NCBI Taxonomy" id="262004"/>
    <lineage>
        <taxon>Bacteria</taxon>
        <taxon>Pseudomonadati</taxon>
        <taxon>Bacteroidota</taxon>
        <taxon>Flavobacteriia</taxon>
        <taxon>Flavobacteriales</taxon>
        <taxon>Flavobacteriaceae</taxon>
        <taxon>Winogradskyella</taxon>
    </lineage>
</organism>
<dbReference type="GO" id="GO:0005524">
    <property type="term" value="F:ATP binding"/>
    <property type="evidence" value="ECO:0007669"/>
    <property type="project" value="UniProtKB-KW"/>
</dbReference>
<evidence type="ECO:0000256" key="3">
    <source>
        <dbReference type="ARBA" id="ARBA00022840"/>
    </source>
</evidence>
<dbReference type="InterPro" id="IPR006015">
    <property type="entry name" value="Universal_stress_UspA"/>
</dbReference>
<proteinExistence type="inferred from homology"/>
<accession>A0A1G8BEB4</accession>
<dbReference type="Proteomes" id="UP000199492">
    <property type="component" value="Unassembled WGS sequence"/>
</dbReference>
<dbReference type="AlphaFoldDB" id="A0A1G8BEB4"/>
<dbReference type="PRINTS" id="PR01438">
    <property type="entry name" value="UNVRSLSTRESS"/>
</dbReference>
<keyword evidence="3" id="KW-0067">ATP-binding</keyword>
<evidence type="ECO:0000259" key="4">
    <source>
        <dbReference type="Pfam" id="PF00582"/>
    </source>
</evidence>
<dbReference type="RefSeq" id="WP_092467182.1">
    <property type="nucleotide sequence ID" value="NZ_FNCZ01000002.1"/>
</dbReference>
<dbReference type="OrthoDB" id="9788959at2"/>
<dbReference type="InterPro" id="IPR014729">
    <property type="entry name" value="Rossmann-like_a/b/a_fold"/>
</dbReference>
<dbReference type="PANTHER" id="PTHR46268:SF27">
    <property type="entry name" value="UNIVERSAL STRESS PROTEIN RV2623"/>
    <property type="match status" value="1"/>
</dbReference>
<dbReference type="PANTHER" id="PTHR46268">
    <property type="entry name" value="STRESS RESPONSE PROTEIN NHAX"/>
    <property type="match status" value="1"/>
</dbReference>
<evidence type="ECO:0000256" key="2">
    <source>
        <dbReference type="ARBA" id="ARBA00022741"/>
    </source>
</evidence>
<dbReference type="Gene3D" id="3.40.50.620">
    <property type="entry name" value="HUPs"/>
    <property type="match status" value="2"/>
</dbReference>
<protein>
    <submittedName>
        <fullName evidence="5">Nucleotide-binding universal stress protein, UspA family</fullName>
    </submittedName>
</protein>
<dbReference type="SUPFAM" id="SSF52402">
    <property type="entry name" value="Adenine nucleotide alpha hydrolases-like"/>
    <property type="match status" value="2"/>
</dbReference>
<name>A0A1G8BEB4_9FLAO</name>
<feature type="domain" description="UspA" evidence="4">
    <location>
        <begin position="1"/>
        <end position="144"/>
    </location>
</feature>
<dbReference type="EMBL" id="FNCZ01000002">
    <property type="protein sequence ID" value="SDH31508.1"/>
    <property type="molecule type" value="Genomic_DNA"/>
</dbReference>
<reference evidence="6" key="1">
    <citation type="submission" date="2016-10" db="EMBL/GenBank/DDBJ databases">
        <authorList>
            <person name="Varghese N."/>
            <person name="Submissions S."/>
        </authorList>
    </citation>
    <scope>NUCLEOTIDE SEQUENCE [LARGE SCALE GENOMIC DNA]</scope>
    <source>
        <strain evidence="6">DSM 15363</strain>
    </source>
</reference>
<dbReference type="Pfam" id="PF00582">
    <property type="entry name" value="Usp"/>
    <property type="match status" value="1"/>
</dbReference>
<dbReference type="STRING" id="262004.SAMN04489796_102312"/>
<dbReference type="InterPro" id="IPR006016">
    <property type="entry name" value="UspA"/>
</dbReference>